<sequence>DFAITEECGALDECGDHQEVYGEHVLQVEYPESLEHAGVDFDQVCSLPDRSPMTILRDHDLLLAGAQGHVYRRC</sequence>
<dbReference type="EMBL" id="DXGD01000116">
    <property type="protein sequence ID" value="HIW99128.1"/>
    <property type="molecule type" value="Genomic_DNA"/>
</dbReference>
<comment type="caution">
    <text evidence="2">The sequence shown here is derived from an EMBL/GenBank/DDBJ whole genome shotgun (WGS) entry which is preliminary data.</text>
</comment>
<protein>
    <submittedName>
        <fullName evidence="2">Endo alpha-1,4 polygalactosaminidase</fullName>
    </submittedName>
</protein>
<name>A0A9D1URY4_9MICC</name>
<dbReference type="AlphaFoldDB" id="A0A9D1URY4"/>
<evidence type="ECO:0000313" key="2">
    <source>
        <dbReference type="EMBL" id="HIW99128.1"/>
    </source>
</evidence>
<proteinExistence type="predicted"/>
<dbReference type="Pfam" id="PF03537">
    <property type="entry name" value="Glyco_hydro_114"/>
    <property type="match status" value="1"/>
</dbReference>
<gene>
    <name evidence="2" type="ORF">H9871_03195</name>
</gene>
<accession>A0A9D1URY4</accession>
<feature type="non-terminal residue" evidence="2">
    <location>
        <position position="1"/>
    </location>
</feature>
<dbReference type="InterPro" id="IPR004352">
    <property type="entry name" value="GH114_TIM-barrel"/>
</dbReference>
<evidence type="ECO:0000313" key="3">
    <source>
        <dbReference type="Proteomes" id="UP000824151"/>
    </source>
</evidence>
<feature type="domain" description="Glycoside-hydrolase family GH114 TIM-barrel" evidence="1">
    <location>
        <begin position="1"/>
        <end position="61"/>
    </location>
</feature>
<evidence type="ECO:0000259" key="1">
    <source>
        <dbReference type="Pfam" id="PF03537"/>
    </source>
</evidence>
<organism evidence="2 3">
    <name type="scientific">Candidatus Nesterenkonia stercoripullorum</name>
    <dbReference type="NCBI Taxonomy" id="2838701"/>
    <lineage>
        <taxon>Bacteria</taxon>
        <taxon>Bacillati</taxon>
        <taxon>Actinomycetota</taxon>
        <taxon>Actinomycetes</taxon>
        <taxon>Micrococcales</taxon>
        <taxon>Micrococcaceae</taxon>
        <taxon>Nesterenkonia</taxon>
    </lineage>
</organism>
<dbReference type="Proteomes" id="UP000824151">
    <property type="component" value="Unassembled WGS sequence"/>
</dbReference>
<reference evidence="2" key="1">
    <citation type="journal article" date="2021" name="PeerJ">
        <title>Extensive microbial diversity within the chicken gut microbiome revealed by metagenomics and culture.</title>
        <authorList>
            <person name="Gilroy R."/>
            <person name="Ravi A."/>
            <person name="Getino M."/>
            <person name="Pursley I."/>
            <person name="Horton D.L."/>
            <person name="Alikhan N.F."/>
            <person name="Baker D."/>
            <person name="Gharbi K."/>
            <person name="Hall N."/>
            <person name="Watson M."/>
            <person name="Adriaenssens E.M."/>
            <person name="Foster-Nyarko E."/>
            <person name="Jarju S."/>
            <person name="Secka A."/>
            <person name="Antonio M."/>
            <person name="Oren A."/>
            <person name="Chaudhuri R.R."/>
            <person name="La Ragione R."/>
            <person name="Hildebrand F."/>
            <person name="Pallen M.J."/>
        </authorList>
    </citation>
    <scope>NUCLEOTIDE SEQUENCE</scope>
    <source>
        <strain evidence="2">ChiHejej3B27-3195</strain>
    </source>
</reference>
<reference evidence="2" key="2">
    <citation type="submission" date="2021-04" db="EMBL/GenBank/DDBJ databases">
        <authorList>
            <person name="Gilroy R."/>
        </authorList>
    </citation>
    <scope>NUCLEOTIDE SEQUENCE</scope>
    <source>
        <strain evidence="2">ChiHejej3B27-3195</strain>
    </source>
</reference>